<keyword evidence="8" id="KW-1185">Reference proteome</keyword>
<dbReference type="SUPFAM" id="SSF51445">
    <property type="entry name" value="(Trans)glycosidases"/>
    <property type="match status" value="1"/>
</dbReference>
<evidence type="ECO:0000313" key="7">
    <source>
        <dbReference type="EMBL" id="KAG9254032.1"/>
    </source>
</evidence>
<feature type="active site" description="Nucleophile" evidence="4">
    <location>
        <position position="405"/>
    </location>
</feature>
<comment type="similarity">
    <text evidence="1 4">Belongs to the glycosyl hydrolase 26 family.</text>
</comment>
<dbReference type="InterPro" id="IPR000805">
    <property type="entry name" value="Glyco_hydro_26"/>
</dbReference>
<proteinExistence type="inferred from homology"/>
<evidence type="ECO:0000256" key="2">
    <source>
        <dbReference type="ARBA" id="ARBA00022801"/>
    </source>
</evidence>
<name>A0A9P7ZLR4_9HYPO</name>
<dbReference type="Gene3D" id="3.20.20.80">
    <property type="entry name" value="Glycosidases"/>
    <property type="match status" value="1"/>
</dbReference>
<dbReference type="PROSITE" id="PS51764">
    <property type="entry name" value="GH26"/>
    <property type="match status" value="1"/>
</dbReference>
<feature type="domain" description="GH26" evidence="6">
    <location>
        <begin position="163"/>
        <end position="457"/>
    </location>
</feature>
<dbReference type="InterPro" id="IPR017853">
    <property type="entry name" value="GH"/>
</dbReference>
<evidence type="ECO:0000256" key="3">
    <source>
        <dbReference type="ARBA" id="ARBA00023295"/>
    </source>
</evidence>
<dbReference type="PANTHER" id="PTHR40079:SF4">
    <property type="entry name" value="GH26 DOMAIN-CONTAINING PROTEIN-RELATED"/>
    <property type="match status" value="1"/>
</dbReference>
<dbReference type="InterPro" id="IPR005084">
    <property type="entry name" value="CBM6"/>
</dbReference>
<evidence type="ECO:0000256" key="4">
    <source>
        <dbReference type="PROSITE-ProRule" id="PRU01100"/>
    </source>
</evidence>
<protein>
    <submittedName>
        <fullName evidence="7">Glycoside hydrolase family 26 protein</fullName>
    </submittedName>
</protein>
<comment type="caution">
    <text evidence="7">The sequence shown here is derived from an EMBL/GenBank/DDBJ whole genome shotgun (WGS) entry which is preliminary data.</text>
</comment>
<dbReference type="PANTHER" id="PTHR40079">
    <property type="entry name" value="MANNAN ENDO-1,4-BETA-MANNOSIDASE E-RELATED"/>
    <property type="match status" value="1"/>
</dbReference>
<organism evidence="7 8">
    <name type="scientific">Emericellopsis atlantica</name>
    <dbReference type="NCBI Taxonomy" id="2614577"/>
    <lineage>
        <taxon>Eukaryota</taxon>
        <taxon>Fungi</taxon>
        <taxon>Dikarya</taxon>
        <taxon>Ascomycota</taxon>
        <taxon>Pezizomycotina</taxon>
        <taxon>Sordariomycetes</taxon>
        <taxon>Hypocreomycetidae</taxon>
        <taxon>Hypocreales</taxon>
        <taxon>Bionectriaceae</taxon>
        <taxon>Emericellopsis</taxon>
    </lineage>
</organism>
<evidence type="ECO:0000259" key="6">
    <source>
        <dbReference type="PROSITE" id="PS51764"/>
    </source>
</evidence>
<dbReference type="Gene3D" id="2.60.120.260">
    <property type="entry name" value="Galactose-binding domain-like"/>
    <property type="match status" value="1"/>
</dbReference>
<evidence type="ECO:0000256" key="1">
    <source>
        <dbReference type="ARBA" id="ARBA00007754"/>
    </source>
</evidence>
<feature type="active site" description="Proton donor" evidence="4">
    <location>
        <position position="315"/>
    </location>
</feature>
<dbReference type="PRINTS" id="PR00739">
    <property type="entry name" value="GLHYDRLASE26"/>
</dbReference>
<dbReference type="GO" id="GO:0016985">
    <property type="term" value="F:mannan endo-1,4-beta-mannosidase activity"/>
    <property type="evidence" value="ECO:0007669"/>
    <property type="project" value="InterPro"/>
</dbReference>
<dbReference type="GO" id="GO:0030246">
    <property type="term" value="F:carbohydrate binding"/>
    <property type="evidence" value="ECO:0007669"/>
    <property type="project" value="InterPro"/>
</dbReference>
<dbReference type="RefSeq" id="XP_046117956.1">
    <property type="nucleotide sequence ID" value="XM_046266453.1"/>
</dbReference>
<dbReference type="GO" id="GO:0006080">
    <property type="term" value="P:substituted mannan metabolic process"/>
    <property type="evidence" value="ECO:0007669"/>
    <property type="project" value="InterPro"/>
</dbReference>
<evidence type="ECO:0000259" key="5">
    <source>
        <dbReference type="PROSITE" id="PS51175"/>
    </source>
</evidence>
<dbReference type="PROSITE" id="PS51175">
    <property type="entry name" value="CBM6"/>
    <property type="match status" value="1"/>
</dbReference>
<dbReference type="InterPro" id="IPR008979">
    <property type="entry name" value="Galactose-bd-like_sf"/>
</dbReference>
<dbReference type="CDD" id="cd04086">
    <property type="entry name" value="CBM35_mannanase-like"/>
    <property type="match status" value="1"/>
</dbReference>
<dbReference type="GeneID" id="70297356"/>
<dbReference type="OrthoDB" id="5286354at2759"/>
<dbReference type="EMBL" id="MU251255">
    <property type="protein sequence ID" value="KAG9254032.1"/>
    <property type="molecule type" value="Genomic_DNA"/>
</dbReference>
<keyword evidence="3 4" id="KW-0326">Glycosidase</keyword>
<reference evidence="7" key="1">
    <citation type="journal article" date="2021" name="IMA Fungus">
        <title>Genomic characterization of three marine fungi, including Emericellopsis atlantica sp. nov. with signatures of a generalist lifestyle and marine biomass degradation.</title>
        <authorList>
            <person name="Hagestad O.C."/>
            <person name="Hou L."/>
            <person name="Andersen J.H."/>
            <person name="Hansen E.H."/>
            <person name="Altermark B."/>
            <person name="Li C."/>
            <person name="Kuhnert E."/>
            <person name="Cox R.J."/>
            <person name="Crous P.W."/>
            <person name="Spatafora J.W."/>
            <person name="Lail K."/>
            <person name="Amirebrahimi M."/>
            <person name="Lipzen A."/>
            <person name="Pangilinan J."/>
            <person name="Andreopoulos W."/>
            <person name="Hayes R.D."/>
            <person name="Ng V."/>
            <person name="Grigoriev I.V."/>
            <person name="Jackson S.A."/>
            <person name="Sutton T.D.S."/>
            <person name="Dobson A.D.W."/>
            <person name="Rama T."/>
        </authorList>
    </citation>
    <scope>NUCLEOTIDE SEQUENCE</scope>
    <source>
        <strain evidence="7">TS7</strain>
    </source>
</reference>
<dbReference type="InterPro" id="IPR022790">
    <property type="entry name" value="GH26_dom"/>
</dbReference>
<dbReference type="SUPFAM" id="SSF49785">
    <property type="entry name" value="Galactose-binding domain-like"/>
    <property type="match status" value="1"/>
</dbReference>
<gene>
    <name evidence="7" type="ORF">F5Z01DRAFT_707598</name>
</gene>
<evidence type="ECO:0000313" key="8">
    <source>
        <dbReference type="Proteomes" id="UP000887229"/>
    </source>
</evidence>
<accession>A0A9P7ZLR4</accession>
<dbReference type="Pfam" id="PF16990">
    <property type="entry name" value="CBM_35"/>
    <property type="match status" value="1"/>
</dbReference>
<sequence>MIFPLFALFASSLAFPTVKRCGAQTYEAEDAALSGTQVLTDLGGYSGSGYVGGFDQASDKITFSVDSSSEKLYDVTIRYATPYGEKTATLSLNGGTNSDIYLAATDSWKDVKAGQLLLNEGSNSIDIVSNWGWYLIDSLTLSETAAAPDHNINPTLVNPNANADAVALYDYLRSIYGKNILSGQQDLEWTEWLAQQTGKTPALVAVDLMDYSPSRVERQGQVATTVEDAITFSEKGGIVSVLWHWNAPAGLYDTSENPWWSGFYTRATSFNVATALADPNGNDYKLIIRDIDAIAKELLRLQDANVPVLWRPLHEAEGKWFWWGAQGPEPCKQLWELMYDRMTNHHGLNNLIWVWNSLAPEWYPDPDTVDILAADVYAQGNGPMSAEYNRLIELGNDQKLIAASEVGSAPDPDQLQAYQAHWLWFAVWTDGFINNADYNPPELLKQIYNDEYVLTLDEISGWRG</sequence>
<dbReference type="Pfam" id="PF02156">
    <property type="entry name" value="Glyco_hydro_26"/>
    <property type="match status" value="1"/>
</dbReference>
<dbReference type="Proteomes" id="UP000887229">
    <property type="component" value="Unassembled WGS sequence"/>
</dbReference>
<feature type="domain" description="CBM6" evidence="5">
    <location>
        <begin position="24"/>
        <end position="142"/>
    </location>
</feature>
<dbReference type="AlphaFoldDB" id="A0A9P7ZLR4"/>
<keyword evidence="2 4" id="KW-0378">Hydrolase</keyword>